<dbReference type="Proteomes" id="UP001159427">
    <property type="component" value="Unassembled WGS sequence"/>
</dbReference>
<organism evidence="6 7">
    <name type="scientific">Porites evermanni</name>
    <dbReference type="NCBI Taxonomy" id="104178"/>
    <lineage>
        <taxon>Eukaryota</taxon>
        <taxon>Metazoa</taxon>
        <taxon>Cnidaria</taxon>
        <taxon>Anthozoa</taxon>
        <taxon>Hexacorallia</taxon>
        <taxon>Scleractinia</taxon>
        <taxon>Fungiina</taxon>
        <taxon>Poritidae</taxon>
        <taxon>Porites</taxon>
    </lineage>
</organism>
<feature type="compositionally biased region" description="Low complexity" evidence="3">
    <location>
        <begin position="872"/>
        <end position="889"/>
    </location>
</feature>
<feature type="compositionally biased region" description="Polar residues" evidence="3">
    <location>
        <begin position="150"/>
        <end position="172"/>
    </location>
</feature>
<sequence length="1173" mass="133411">MRKLVVAEICLLSLMLSVTTGSRCVKEERTRTGKKCSQQQLRRVDKALSRAGDIPEGSWICLSHRNLILAEDKRCSCPSSWGHGKSLSKHPIPDRLYRVFDEVGRNSVTEYKPGSNWCNKCRVLADKEFASHPMFTPRKQKKVTSENKENVMNQPTPQKNKDIQQTSSSQKEPSFEKMMETFQKALSSHYENSGQPLYNAEDMRKFSEIYAPGLFDVLLSSILRDDSRLSEDRKTLQEQRTVALLHIMTYFRSQKSCPLQKDLGLYMHQHGLSRAGLNNGPIFGFSVAPRSIDRHNINLRQQYPSLLKQKIEQSVKEGTSMILLLDDFHNIHTIRMPDNLKLSKATHMASVLLDIHLEIPAVKKPNAQCVHSVLKITFRGQETVCRGGIVKRYIQELFTESLKSHHHSFLTSLPQQCQQLKAKDIQKQIKQFRLYNGMAQDELLTLSTCVLIDEFEAGLKSMEDYKAALNHTFHSALPLHDFCKLFVIPLPGDWPTWYYTKKIIAQLPETSSQEHPYLSLIPEQGPFHVCLNINEDVIKSHHIVFARLYKEVFASDFPLKPKPFRTSLIITGTLCGWLLIRHKVLAKFKFCKDIEFLYLVNLLEEILPLVFFQYDSIFCSGNLELYINVMIRLAIIFIIWERHHYDRSTLSMLSDLYHQKINFPAYYNFKEQWLSIITEKKVEIWHSLLRNHISTHYSGDEIHDTAISLAASDTARKFHSSFVRPYTRGQSEKNMKLVAGKVAEVLLKLFQDVAQNIGKSKKVTDNPSSQSQNKRQKFHLQTFNEIVDTKSLPLSYKHLDSNPQYPNPAILCDYSNCAVTQDTDQFVRLACCHTFHQECYLRNNSNCPICTKPLLKKVAMLADTFNLSLLTPTKSSSSTTNAETSNLSSEEPDTELTPNNSRQPIFYESDEWEQFVDHALANVTVPQPPSLRVQGQQQECQEQHPQQPHCQDQGVNHQAQQANQNINITSVNSAGSKFLFFPQSVSQATMNGRRGSNACTFIALYLAKSYHANIGHLPPPTQISPVWAAVVMSCIIQGNSTHDTLTGGRAINFAVDDAVQHLRQNFGQIQMEDSFDITLTSEDINVPQSSAAFYLQRLTQEANLSAILIITDMTICFVAHGANIVMFDSHLHGNFGALIASTTVENTENFLKAVKAMISPNYNMCSLTFVKFA</sequence>
<keyword evidence="7" id="KW-1185">Reference proteome</keyword>
<protein>
    <recommendedName>
        <fullName evidence="5">RING-type domain-containing protein</fullName>
    </recommendedName>
</protein>
<evidence type="ECO:0000256" key="4">
    <source>
        <dbReference type="SAM" id="SignalP"/>
    </source>
</evidence>
<feature type="region of interest" description="Disordered" evidence="3">
    <location>
        <begin position="872"/>
        <end position="902"/>
    </location>
</feature>
<accession>A0ABN8LU72</accession>
<dbReference type="SUPFAM" id="SSF57850">
    <property type="entry name" value="RING/U-box"/>
    <property type="match status" value="1"/>
</dbReference>
<evidence type="ECO:0000256" key="1">
    <source>
        <dbReference type="ARBA" id="ARBA00022771"/>
    </source>
</evidence>
<proteinExistence type="predicted"/>
<feature type="signal peptide" evidence="4">
    <location>
        <begin position="1"/>
        <end position="21"/>
    </location>
</feature>
<evidence type="ECO:0000256" key="3">
    <source>
        <dbReference type="SAM" id="MobiDB-lite"/>
    </source>
</evidence>
<dbReference type="InterPro" id="IPR001841">
    <property type="entry name" value="Znf_RING"/>
</dbReference>
<keyword evidence="4" id="KW-0732">Signal</keyword>
<name>A0ABN8LU72_9CNID</name>
<comment type="caution">
    <text evidence="6">The sequence shown here is derived from an EMBL/GenBank/DDBJ whole genome shotgun (WGS) entry which is preliminary data.</text>
</comment>
<dbReference type="SMART" id="SM00184">
    <property type="entry name" value="RING"/>
    <property type="match status" value="1"/>
</dbReference>
<keyword evidence="2" id="KW-0862">Zinc</keyword>
<evidence type="ECO:0000256" key="2">
    <source>
        <dbReference type="ARBA" id="ARBA00022833"/>
    </source>
</evidence>
<dbReference type="EMBL" id="CALNXI010000114">
    <property type="protein sequence ID" value="CAH3019359.1"/>
    <property type="molecule type" value="Genomic_DNA"/>
</dbReference>
<feature type="region of interest" description="Disordered" evidence="3">
    <location>
        <begin position="934"/>
        <end position="959"/>
    </location>
</feature>
<gene>
    <name evidence="6" type="ORF">PEVE_00002399</name>
</gene>
<evidence type="ECO:0000313" key="7">
    <source>
        <dbReference type="Proteomes" id="UP001159427"/>
    </source>
</evidence>
<keyword evidence="1" id="KW-0479">Metal-binding</keyword>
<evidence type="ECO:0000313" key="6">
    <source>
        <dbReference type="EMBL" id="CAH3019359.1"/>
    </source>
</evidence>
<keyword evidence="1" id="KW-0863">Zinc-finger</keyword>
<feature type="domain" description="RING-type" evidence="5">
    <location>
        <begin position="817"/>
        <end position="850"/>
    </location>
</feature>
<feature type="region of interest" description="Disordered" evidence="3">
    <location>
        <begin position="134"/>
        <end position="176"/>
    </location>
</feature>
<reference evidence="6 7" key="1">
    <citation type="submission" date="2022-05" db="EMBL/GenBank/DDBJ databases">
        <authorList>
            <consortium name="Genoscope - CEA"/>
            <person name="William W."/>
        </authorList>
    </citation>
    <scope>NUCLEOTIDE SEQUENCE [LARGE SCALE GENOMIC DNA]</scope>
</reference>
<feature type="chain" id="PRO_5046576378" description="RING-type domain-containing protein" evidence="4">
    <location>
        <begin position="22"/>
        <end position="1173"/>
    </location>
</feature>
<evidence type="ECO:0000259" key="5">
    <source>
        <dbReference type="SMART" id="SM00184"/>
    </source>
</evidence>